<evidence type="ECO:0000313" key="1">
    <source>
        <dbReference type="EMBL" id="KKL79627.1"/>
    </source>
</evidence>
<dbReference type="GO" id="GO:0070573">
    <property type="term" value="F:metallodipeptidase activity"/>
    <property type="evidence" value="ECO:0007669"/>
    <property type="project" value="InterPro"/>
</dbReference>
<sequence length="196" mass="21567">MFSRIISTLLATFVLFLSSCVVDYAGEQGIEEAMKLHHELLTVDSHTDTPLRFFRTGTNLARKSDSRKGGGKLDFPRMKEGGLDAVFFAVFLGQSERTSEGNETARNRALTLFDSIHAVVGRNSEIAEIALSSSDLKTIAKKGKSAVYIGIENAYPIGRDLSLVERFYNMGARYITLCHTANNDVCDSSTDKDGEE</sequence>
<proteinExistence type="predicted"/>
<protein>
    <recommendedName>
        <fullName evidence="2">Membrane dipeptidase</fullName>
    </recommendedName>
</protein>
<dbReference type="SUPFAM" id="SSF51556">
    <property type="entry name" value="Metallo-dependent hydrolases"/>
    <property type="match status" value="1"/>
</dbReference>
<gene>
    <name evidence="1" type="ORF">LCGC14_2012930</name>
</gene>
<organism evidence="1">
    <name type="scientific">marine sediment metagenome</name>
    <dbReference type="NCBI Taxonomy" id="412755"/>
    <lineage>
        <taxon>unclassified sequences</taxon>
        <taxon>metagenomes</taxon>
        <taxon>ecological metagenomes</taxon>
    </lineage>
</organism>
<dbReference type="Gene3D" id="3.20.20.140">
    <property type="entry name" value="Metal-dependent hydrolases"/>
    <property type="match status" value="1"/>
</dbReference>
<dbReference type="PROSITE" id="PS51365">
    <property type="entry name" value="RENAL_DIPEPTIDASE_2"/>
    <property type="match status" value="1"/>
</dbReference>
<name>A0A0F9HWZ9_9ZZZZ</name>
<evidence type="ECO:0008006" key="2">
    <source>
        <dbReference type="Google" id="ProtNLM"/>
    </source>
</evidence>
<accession>A0A0F9HWZ9</accession>
<dbReference type="EMBL" id="LAZR01023112">
    <property type="protein sequence ID" value="KKL79627.1"/>
    <property type="molecule type" value="Genomic_DNA"/>
</dbReference>
<dbReference type="Pfam" id="PF01244">
    <property type="entry name" value="Peptidase_M19"/>
    <property type="match status" value="1"/>
</dbReference>
<comment type="caution">
    <text evidence="1">The sequence shown here is derived from an EMBL/GenBank/DDBJ whole genome shotgun (WGS) entry which is preliminary data.</text>
</comment>
<dbReference type="InterPro" id="IPR008257">
    <property type="entry name" value="Pept_M19"/>
</dbReference>
<dbReference type="AlphaFoldDB" id="A0A0F9HWZ9"/>
<feature type="non-terminal residue" evidence="1">
    <location>
        <position position="196"/>
    </location>
</feature>
<dbReference type="PROSITE" id="PS51257">
    <property type="entry name" value="PROKAR_LIPOPROTEIN"/>
    <property type="match status" value="1"/>
</dbReference>
<reference evidence="1" key="1">
    <citation type="journal article" date="2015" name="Nature">
        <title>Complex archaea that bridge the gap between prokaryotes and eukaryotes.</title>
        <authorList>
            <person name="Spang A."/>
            <person name="Saw J.H."/>
            <person name="Jorgensen S.L."/>
            <person name="Zaremba-Niedzwiedzka K."/>
            <person name="Martijn J."/>
            <person name="Lind A.E."/>
            <person name="van Eijk R."/>
            <person name="Schleper C."/>
            <person name="Guy L."/>
            <person name="Ettema T.J."/>
        </authorList>
    </citation>
    <scope>NUCLEOTIDE SEQUENCE</scope>
</reference>
<dbReference type="PANTHER" id="PTHR10443:SF12">
    <property type="entry name" value="DIPEPTIDASE"/>
    <property type="match status" value="1"/>
</dbReference>
<dbReference type="PANTHER" id="PTHR10443">
    <property type="entry name" value="MICROSOMAL DIPEPTIDASE"/>
    <property type="match status" value="1"/>
</dbReference>
<dbReference type="GO" id="GO:0006508">
    <property type="term" value="P:proteolysis"/>
    <property type="evidence" value="ECO:0007669"/>
    <property type="project" value="InterPro"/>
</dbReference>
<dbReference type="InterPro" id="IPR032466">
    <property type="entry name" value="Metal_Hydrolase"/>
</dbReference>